<proteinExistence type="predicted"/>
<dbReference type="AlphaFoldDB" id="A0A8C0DXC1"/>
<name>A0A8C0DXC1_BALMU</name>
<sequence length="69" mass="7576">MAHLIAQIGNGPRDPTVPDFQSVVPGPATPTSLGNLLEMVTLHPHADQLKQNLWRRDLAIHMDQMPTKG</sequence>
<dbReference type="Ensembl" id="ENSBMST00010029075.1">
    <property type="protein sequence ID" value="ENSBMSP00010026396.1"/>
    <property type="gene ID" value="ENSBMSG00010019201.1"/>
</dbReference>
<evidence type="ECO:0000256" key="1">
    <source>
        <dbReference type="SAM" id="MobiDB-lite"/>
    </source>
</evidence>
<organism evidence="2">
    <name type="scientific">Balaenoptera musculus</name>
    <name type="common">Blue whale</name>
    <dbReference type="NCBI Taxonomy" id="9771"/>
    <lineage>
        <taxon>Eukaryota</taxon>
        <taxon>Metazoa</taxon>
        <taxon>Chordata</taxon>
        <taxon>Craniata</taxon>
        <taxon>Vertebrata</taxon>
        <taxon>Euteleostomi</taxon>
        <taxon>Mammalia</taxon>
        <taxon>Eutheria</taxon>
        <taxon>Laurasiatheria</taxon>
        <taxon>Artiodactyla</taxon>
        <taxon>Whippomorpha</taxon>
        <taxon>Cetacea</taxon>
        <taxon>Mysticeti</taxon>
        <taxon>Balaenopteridae</taxon>
        <taxon>Balaenoptera</taxon>
    </lineage>
</organism>
<accession>A0A8C0DXC1</accession>
<reference evidence="2" key="1">
    <citation type="submission" date="2023-09" db="UniProtKB">
        <authorList>
            <consortium name="Ensembl"/>
        </authorList>
    </citation>
    <scope>IDENTIFICATION</scope>
</reference>
<dbReference type="GeneTree" id="ENSGT00910000147624"/>
<dbReference type="OMA" id="WRRDLAI"/>
<feature type="region of interest" description="Disordered" evidence="1">
    <location>
        <begin position="1"/>
        <end position="20"/>
    </location>
</feature>
<protein>
    <submittedName>
        <fullName evidence="2">Uncharacterized protein</fullName>
    </submittedName>
</protein>
<evidence type="ECO:0000313" key="2">
    <source>
        <dbReference type="Ensembl" id="ENSBMSP00010026396.1"/>
    </source>
</evidence>